<dbReference type="GO" id="GO:0004693">
    <property type="term" value="F:cyclin-dependent protein serine/threonine kinase activity"/>
    <property type="evidence" value="ECO:0007669"/>
    <property type="project" value="EnsemblFungi"/>
</dbReference>
<feature type="binding site" evidence="10">
    <location>
        <begin position="28"/>
        <end position="36"/>
    </location>
    <ligand>
        <name>ATP</name>
        <dbReference type="ChEBI" id="CHEBI:30616"/>
    </ligand>
</feature>
<protein>
    <recommendedName>
        <fullName evidence="2">[RNA-polymerase]-subunit kinase</fullName>
        <ecNumber evidence="2">2.7.11.23</ecNumber>
    </recommendedName>
</protein>
<dbReference type="GO" id="GO:0070985">
    <property type="term" value="C:transcription factor TFIIK complex"/>
    <property type="evidence" value="ECO:0007669"/>
    <property type="project" value="EnsemblFungi"/>
</dbReference>
<dbReference type="Pfam" id="PF00069">
    <property type="entry name" value="Pkinase"/>
    <property type="match status" value="1"/>
</dbReference>
<dbReference type="GO" id="GO:1905866">
    <property type="term" value="P:positive regulation of Atg1/ULK1 kinase complex assembly"/>
    <property type="evidence" value="ECO:0007669"/>
    <property type="project" value="EnsemblFungi"/>
</dbReference>
<keyword evidence="4" id="KW-0597">Phosphoprotein</keyword>
<feature type="active site" description="Proton acceptor" evidence="9">
    <location>
        <position position="130"/>
    </location>
</feature>
<dbReference type="OrthoDB" id="1732493at2759"/>
<dbReference type="Proteomes" id="UP000053201">
    <property type="component" value="Unassembled WGS sequence"/>
</dbReference>
<dbReference type="GO" id="GO:0006370">
    <property type="term" value="P:7-methylguanosine mRNA capping"/>
    <property type="evidence" value="ECO:0007669"/>
    <property type="project" value="EnsemblFungi"/>
</dbReference>
<evidence type="ECO:0000256" key="7">
    <source>
        <dbReference type="ARBA" id="ARBA00022777"/>
    </source>
</evidence>
<keyword evidence="7 13" id="KW-0418">Kinase</keyword>
<evidence type="ECO:0000256" key="11">
    <source>
        <dbReference type="SAM" id="MobiDB-lite"/>
    </source>
</evidence>
<dbReference type="InterPro" id="IPR000719">
    <property type="entry name" value="Prot_kinase_dom"/>
</dbReference>
<dbReference type="GO" id="GO:0006995">
    <property type="term" value="P:cellular response to nitrogen starvation"/>
    <property type="evidence" value="ECO:0007669"/>
    <property type="project" value="EnsemblFungi"/>
</dbReference>
<feature type="domain" description="Protein kinase" evidence="12">
    <location>
        <begin position="22"/>
        <end position="288"/>
    </location>
</feature>
<dbReference type="GO" id="GO:0032968">
    <property type="term" value="P:positive regulation of transcription elongation by RNA polymerase II"/>
    <property type="evidence" value="ECO:0007669"/>
    <property type="project" value="EnsemblFungi"/>
</dbReference>
<evidence type="ECO:0000256" key="5">
    <source>
        <dbReference type="ARBA" id="ARBA00022679"/>
    </source>
</evidence>
<dbReference type="EC" id="2.7.11.23" evidence="2"/>
<dbReference type="AlphaFoldDB" id="A0A0L0HHD1"/>
<dbReference type="CDD" id="cd07841">
    <property type="entry name" value="STKc_CDK7"/>
    <property type="match status" value="1"/>
</dbReference>
<evidence type="ECO:0000256" key="8">
    <source>
        <dbReference type="ARBA" id="ARBA00022840"/>
    </source>
</evidence>
<keyword evidence="8 10" id="KW-0067">ATP-binding</keyword>
<keyword evidence="14" id="KW-1185">Reference proteome</keyword>
<dbReference type="STRING" id="645134.A0A0L0HHD1"/>
<sequence length="353" mass="40266">MADLEPTRSFRSTTSSSKWSHFIKDKKVGEGTYATVYLGWAVPIRKEKVAERLAHDHTGERERLAKDKKLIDVFSHKTNLNLVLEYLDADLEMVIKNKTVVFSAADVKSWMLMTLRGLYHCHRNFILHRDLKPNNLLLASDGQLKLADFGMARDYGDPHKKMTSVVVTRWYRAPELLLGATRYGYAIDMWAVGCIFAELMLRTPFMAGDSDIGQLQIIFKALGTPTEQDWPGMKELDGYFEFQQYPKPPLRSILTAASPDALNLLEQFLLFDPLKRITAEDALKHFYFRNLPRPTPPHKLPRDVGGVGAKRKEGKGEQQPQENGAQQRGVKRKGEFEGDEDERGAKIARRLFD</sequence>
<dbReference type="GO" id="GO:0016251">
    <property type="term" value="F:RNA polymerase II general transcription initiation factor activity"/>
    <property type="evidence" value="ECO:0007669"/>
    <property type="project" value="EnsemblFungi"/>
</dbReference>
<evidence type="ECO:0000256" key="9">
    <source>
        <dbReference type="PIRSR" id="PIRSR637770-1"/>
    </source>
</evidence>
<name>A0A0L0HHD1_SPIPD</name>
<dbReference type="PANTHER" id="PTHR24056:SF0">
    <property type="entry name" value="CYCLIN-DEPENDENT KINASE 7"/>
    <property type="match status" value="1"/>
</dbReference>
<reference evidence="13 14" key="1">
    <citation type="submission" date="2009-08" db="EMBL/GenBank/DDBJ databases">
        <title>The Genome Sequence of Spizellomyces punctatus strain DAOM BR117.</title>
        <authorList>
            <consortium name="The Broad Institute Genome Sequencing Platform"/>
            <person name="Russ C."/>
            <person name="Cuomo C."/>
            <person name="Shea T."/>
            <person name="Young S.K."/>
            <person name="Zeng Q."/>
            <person name="Koehrsen M."/>
            <person name="Haas B."/>
            <person name="Borodovsky M."/>
            <person name="Guigo R."/>
            <person name="Alvarado L."/>
            <person name="Berlin A."/>
            <person name="Bochicchio J."/>
            <person name="Borenstein D."/>
            <person name="Chapman S."/>
            <person name="Chen Z."/>
            <person name="Engels R."/>
            <person name="Freedman E."/>
            <person name="Gellesch M."/>
            <person name="Goldberg J."/>
            <person name="Griggs A."/>
            <person name="Gujja S."/>
            <person name="Heiman D."/>
            <person name="Hepburn T."/>
            <person name="Howarth C."/>
            <person name="Jen D."/>
            <person name="Larson L."/>
            <person name="Lewis B."/>
            <person name="Mehta T."/>
            <person name="Park D."/>
            <person name="Pearson M."/>
            <person name="Roberts A."/>
            <person name="Saif S."/>
            <person name="Shenoy N."/>
            <person name="Sisk P."/>
            <person name="Stolte C."/>
            <person name="Sykes S."/>
            <person name="Thomson T."/>
            <person name="Walk T."/>
            <person name="White J."/>
            <person name="Yandava C."/>
            <person name="Burger G."/>
            <person name="Gray M.W."/>
            <person name="Holland P.W.H."/>
            <person name="King N."/>
            <person name="Lang F.B.F."/>
            <person name="Roger A.J."/>
            <person name="Ruiz-Trillo I."/>
            <person name="Lander E."/>
            <person name="Nusbaum C."/>
        </authorList>
    </citation>
    <scope>NUCLEOTIDE SEQUENCE [LARGE SCALE GENOMIC DNA]</scope>
    <source>
        <strain evidence="13 14">DAOM BR117</strain>
    </source>
</reference>
<evidence type="ECO:0000313" key="13">
    <source>
        <dbReference type="EMBL" id="KND00881.1"/>
    </source>
</evidence>
<dbReference type="SUPFAM" id="SSF56112">
    <property type="entry name" value="Protein kinase-like (PK-like)"/>
    <property type="match status" value="1"/>
</dbReference>
<evidence type="ECO:0000256" key="4">
    <source>
        <dbReference type="ARBA" id="ARBA00022553"/>
    </source>
</evidence>
<evidence type="ECO:0000256" key="2">
    <source>
        <dbReference type="ARBA" id="ARBA00012409"/>
    </source>
</evidence>
<dbReference type="InterPro" id="IPR050108">
    <property type="entry name" value="CDK"/>
</dbReference>
<evidence type="ECO:0000256" key="10">
    <source>
        <dbReference type="PIRSR" id="PIRSR637770-2"/>
    </source>
</evidence>
<evidence type="ECO:0000256" key="6">
    <source>
        <dbReference type="ARBA" id="ARBA00022741"/>
    </source>
</evidence>
<dbReference type="OMA" id="GIHHCHR"/>
<dbReference type="eggNOG" id="KOG0659">
    <property type="taxonomic scope" value="Eukaryota"/>
</dbReference>
<keyword evidence="5" id="KW-0808">Transferase</keyword>
<dbReference type="GO" id="GO:0140836">
    <property type="term" value="F:RNA polymerase II CTD heptapeptide repeat S5 kinase activity"/>
    <property type="evidence" value="ECO:0007669"/>
    <property type="project" value="EnsemblFungi"/>
</dbReference>
<dbReference type="Gene3D" id="3.30.200.20">
    <property type="entry name" value="Phosphorylase Kinase, domain 1"/>
    <property type="match status" value="1"/>
</dbReference>
<dbReference type="PANTHER" id="PTHR24056">
    <property type="entry name" value="CELL DIVISION PROTEIN KINASE"/>
    <property type="match status" value="1"/>
</dbReference>
<gene>
    <name evidence="13" type="ORF">SPPG_03982</name>
</gene>
<evidence type="ECO:0000259" key="12">
    <source>
        <dbReference type="PROSITE" id="PS50011"/>
    </source>
</evidence>
<feature type="region of interest" description="Disordered" evidence="11">
    <location>
        <begin position="294"/>
        <end position="353"/>
    </location>
</feature>
<dbReference type="InterPro" id="IPR008271">
    <property type="entry name" value="Ser/Thr_kinase_AS"/>
</dbReference>
<evidence type="ECO:0000256" key="1">
    <source>
        <dbReference type="ARBA" id="ARBA00006485"/>
    </source>
</evidence>
<dbReference type="Gene3D" id="1.10.510.10">
    <property type="entry name" value="Transferase(Phosphotransferase) domain 1"/>
    <property type="match status" value="1"/>
</dbReference>
<comment type="similarity">
    <text evidence="1">Belongs to the protein kinase superfamily. CMGC Ser/Thr protein kinase family. CDC2/CDKX subfamily.</text>
</comment>
<evidence type="ECO:0000256" key="3">
    <source>
        <dbReference type="ARBA" id="ARBA00022527"/>
    </source>
</evidence>
<dbReference type="RefSeq" id="XP_016608920.1">
    <property type="nucleotide sequence ID" value="XM_016752232.1"/>
</dbReference>
<dbReference type="InParanoid" id="A0A0L0HHD1"/>
<dbReference type="GO" id="GO:0000785">
    <property type="term" value="C:chromatin"/>
    <property type="evidence" value="ECO:0007669"/>
    <property type="project" value="EnsemblFungi"/>
</dbReference>
<accession>A0A0L0HHD1</accession>
<organism evidence="13 14">
    <name type="scientific">Spizellomyces punctatus (strain DAOM BR117)</name>
    <dbReference type="NCBI Taxonomy" id="645134"/>
    <lineage>
        <taxon>Eukaryota</taxon>
        <taxon>Fungi</taxon>
        <taxon>Fungi incertae sedis</taxon>
        <taxon>Chytridiomycota</taxon>
        <taxon>Chytridiomycota incertae sedis</taxon>
        <taxon>Chytridiomycetes</taxon>
        <taxon>Spizellomycetales</taxon>
        <taxon>Spizellomycetaceae</taxon>
        <taxon>Spizellomyces</taxon>
    </lineage>
</organism>
<dbReference type="PROSITE" id="PS50011">
    <property type="entry name" value="PROTEIN_KINASE_DOM"/>
    <property type="match status" value="1"/>
</dbReference>
<dbReference type="InterPro" id="IPR037770">
    <property type="entry name" value="CDK7"/>
</dbReference>
<dbReference type="FunFam" id="1.10.510.10:FF:000097">
    <property type="entry name" value="Putative cyclin-dependent kinase 7"/>
    <property type="match status" value="1"/>
</dbReference>
<keyword evidence="3" id="KW-0723">Serine/threonine-protein kinase</keyword>
<dbReference type="GO" id="GO:0006367">
    <property type="term" value="P:transcription initiation at RNA polymerase II promoter"/>
    <property type="evidence" value="ECO:0007669"/>
    <property type="project" value="EnsemblFungi"/>
</dbReference>
<dbReference type="GO" id="GO:0006289">
    <property type="term" value="P:nucleotide-excision repair"/>
    <property type="evidence" value="ECO:0007669"/>
    <property type="project" value="EnsemblFungi"/>
</dbReference>
<dbReference type="GO" id="GO:0010508">
    <property type="term" value="P:positive regulation of autophagy"/>
    <property type="evidence" value="ECO:0007669"/>
    <property type="project" value="EnsemblFungi"/>
</dbReference>
<dbReference type="GO" id="GO:0060261">
    <property type="term" value="P:positive regulation of transcription initiation by RNA polymerase II"/>
    <property type="evidence" value="ECO:0007669"/>
    <property type="project" value="EnsemblFungi"/>
</dbReference>
<dbReference type="InterPro" id="IPR011009">
    <property type="entry name" value="Kinase-like_dom_sf"/>
</dbReference>
<evidence type="ECO:0000313" key="14">
    <source>
        <dbReference type="Proteomes" id="UP000053201"/>
    </source>
</evidence>
<dbReference type="EMBL" id="KQ257455">
    <property type="protein sequence ID" value="KND00881.1"/>
    <property type="molecule type" value="Genomic_DNA"/>
</dbReference>
<dbReference type="FunCoup" id="A0A0L0HHD1">
    <property type="interactions" value="794"/>
</dbReference>
<proteinExistence type="inferred from homology"/>
<dbReference type="PROSITE" id="PS00108">
    <property type="entry name" value="PROTEIN_KINASE_ST"/>
    <property type="match status" value="1"/>
</dbReference>
<dbReference type="VEuPathDB" id="FungiDB:SPPG_03982"/>
<dbReference type="GeneID" id="27687461"/>
<dbReference type="SMART" id="SM00220">
    <property type="entry name" value="S_TKc"/>
    <property type="match status" value="1"/>
</dbReference>
<dbReference type="GO" id="GO:0005829">
    <property type="term" value="C:cytosol"/>
    <property type="evidence" value="ECO:0007669"/>
    <property type="project" value="EnsemblFungi"/>
</dbReference>
<dbReference type="GO" id="GO:0005524">
    <property type="term" value="F:ATP binding"/>
    <property type="evidence" value="ECO:0007669"/>
    <property type="project" value="UniProtKB-KW"/>
</dbReference>
<keyword evidence="6 10" id="KW-0547">Nucleotide-binding</keyword>
<dbReference type="GO" id="GO:0006360">
    <property type="term" value="P:transcription by RNA polymerase I"/>
    <property type="evidence" value="ECO:0007669"/>
    <property type="project" value="EnsemblFungi"/>
</dbReference>